<dbReference type="Proteomes" id="UP000243255">
    <property type="component" value="Unassembled WGS sequence"/>
</dbReference>
<dbReference type="RefSeq" id="WP_073127476.1">
    <property type="nucleotide sequence ID" value="NZ_BAABCH010000009.1"/>
</dbReference>
<proteinExistence type="predicted"/>
<feature type="coiled-coil region" evidence="2">
    <location>
        <begin position="31"/>
        <end position="58"/>
    </location>
</feature>
<accession>A0A1M5SPC4</accession>
<sequence length="137" mass="15895">MNPELKVIIFDEKDKLKDLLKLLDEQYDLVINKELIKLDKIARDLDEAAKELARIEIRRRKIMGSDTSMKQTIENCDDTSIKEAYEDIKSTLKMIEIQKEANDILIKQKLFFTKKMINFIKPNKGVATYNSSGQVGK</sequence>
<evidence type="ECO:0000313" key="3">
    <source>
        <dbReference type="EMBL" id="SHH40371.1"/>
    </source>
</evidence>
<dbReference type="InterPro" id="IPR007809">
    <property type="entry name" value="FlgN-like"/>
</dbReference>
<gene>
    <name evidence="3" type="ORF">SAMN04488530_1447</name>
</gene>
<keyword evidence="1" id="KW-1005">Bacterial flagellum biogenesis</keyword>
<keyword evidence="2" id="KW-0175">Coiled coil</keyword>
<keyword evidence="4" id="KW-1185">Reference proteome</keyword>
<dbReference type="OrthoDB" id="1755640at2"/>
<evidence type="ECO:0000256" key="2">
    <source>
        <dbReference type="SAM" id="Coils"/>
    </source>
</evidence>
<organism evidence="3 4">
    <name type="scientific">Asaccharospora irregularis DSM 2635</name>
    <dbReference type="NCBI Taxonomy" id="1121321"/>
    <lineage>
        <taxon>Bacteria</taxon>
        <taxon>Bacillati</taxon>
        <taxon>Bacillota</taxon>
        <taxon>Clostridia</taxon>
        <taxon>Peptostreptococcales</taxon>
        <taxon>Peptostreptococcaceae</taxon>
        <taxon>Asaccharospora</taxon>
    </lineage>
</organism>
<protein>
    <submittedName>
        <fullName evidence="3">FlgN protein</fullName>
    </submittedName>
</protein>
<dbReference type="AlphaFoldDB" id="A0A1M5SPC4"/>
<reference evidence="4" key="1">
    <citation type="submission" date="2016-11" db="EMBL/GenBank/DDBJ databases">
        <authorList>
            <person name="Varghese N."/>
            <person name="Submissions S."/>
        </authorList>
    </citation>
    <scope>NUCLEOTIDE SEQUENCE [LARGE SCALE GENOMIC DNA]</scope>
    <source>
        <strain evidence="4">DSM 2635</strain>
    </source>
</reference>
<dbReference type="STRING" id="1121321.SAMN04488530_1447"/>
<evidence type="ECO:0000313" key="4">
    <source>
        <dbReference type="Proteomes" id="UP000243255"/>
    </source>
</evidence>
<dbReference type="EMBL" id="FQWX01000044">
    <property type="protein sequence ID" value="SHH40371.1"/>
    <property type="molecule type" value="Genomic_DNA"/>
</dbReference>
<dbReference type="Pfam" id="PF05130">
    <property type="entry name" value="FlgN"/>
    <property type="match status" value="1"/>
</dbReference>
<dbReference type="GO" id="GO:0044780">
    <property type="term" value="P:bacterial-type flagellum assembly"/>
    <property type="evidence" value="ECO:0007669"/>
    <property type="project" value="InterPro"/>
</dbReference>
<name>A0A1M5SPC4_9FIRM</name>
<evidence type="ECO:0000256" key="1">
    <source>
        <dbReference type="ARBA" id="ARBA00022795"/>
    </source>
</evidence>
<dbReference type="SUPFAM" id="SSF140566">
    <property type="entry name" value="FlgN-like"/>
    <property type="match status" value="1"/>
</dbReference>
<dbReference type="InterPro" id="IPR036679">
    <property type="entry name" value="FlgN-like_sf"/>
</dbReference>
<dbReference type="Gene3D" id="1.20.58.300">
    <property type="entry name" value="FlgN-like"/>
    <property type="match status" value="1"/>
</dbReference>